<dbReference type="Gene3D" id="3.40.50.150">
    <property type="entry name" value="Vaccinia Virus protein VP39"/>
    <property type="match status" value="1"/>
</dbReference>
<dbReference type="InterPro" id="IPR029063">
    <property type="entry name" value="SAM-dependent_MTases_sf"/>
</dbReference>
<protein>
    <recommendedName>
        <fullName evidence="1">Methyltransferase domain-containing protein</fullName>
    </recommendedName>
</protein>
<evidence type="ECO:0000259" key="1">
    <source>
        <dbReference type="Pfam" id="PF13649"/>
    </source>
</evidence>
<sequence length="245" mass="29033">MARFRLTIWKKFLKDMPEYLARHYWWAYLWRPAIWFFDHQPIINLILFGQYQRLLKQTLLCMENLPSGRILQLTCVYGKLTPALLDHLEKQPLYLVDVATAQLEASRNKLTPAQRGQLITARMNAESLAFLENSFATILIFFLMHEMPAAARQRTLQETVRVLQPGGRLVITEYGEEPTKHWIYRLHWLRSLLLFWEPFLNDFWREDISGMLKVEASSQGKTLRQVEKHSVYGGFYRVLVYEIEP</sequence>
<reference evidence="2" key="1">
    <citation type="submission" date="2018-06" db="EMBL/GenBank/DDBJ databases">
        <authorList>
            <person name="Zhirakovskaya E."/>
        </authorList>
    </citation>
    <scope>NUCLEOTIDE SEQUENCE</scope>
</reference>
<dbReference type="SUPFAM" id="SSF53335">
    <property type="entry name" value="S-adenosyl-L-methionine-dependent methyltransferases"/>
    <property type="match status" value="1"/>
</dbReference>
<dbReference type="EMBL" id="UOFR01000043">
    <property type="protein sequence ID" value="VAW97077.1"/>
    <property type="molecule type" value="Genomic_DNA"/>
</dbReference>
<evidence type="ECO:0000313" key="2">
    <source>
        <dbReference type="EMBL" id="VAW97077.1"/>
    </source>
</evidence>
<dbReference type="AlphaFoldDB" id="A0A3B1ABW5"/>
<dbReference type="Pfam" id="PF13649">
    <property type="entry name" value="Methyltransf_25"/>
    <property type="match status" value="1"/>
</dbReference>
<name>A0A3B1ABW5_9ZZZZ</name>
<organism evidence="2">
    <name type="scientific">hydrothermal vent metagenome</name>
    <dbReference type="NCBI Taxonomy" id="652676"/>
    <lineage>
        <taxon>unclassified sequences</taxon>
        <taxon>metagenomes</taxon>
        <taxon>ecological metagenomes</taxon>
    </lineage>
</organism>
<proteinExistence type="predicted"/>
<dbReference type="CDD" id="cd02440">
    <property type="entry name" value="AdoMet_MTases"/>
    <property type="match status" value="1"/>
</dbReference>
<accession>A0A3B1ABW5</accession>
<dbReference type="InterPro" id="IPR041698">
    <property type="entry name" value="Methyltransf_25"/>
</dbReference>
<feature type="domain" description="Methyltransferase" evidence="1">
    <location>
        <begin position="70"/>
        <end position="167"/>
    </location>
</feature>
<gene>
    <name evidence="2" type="ORF">MNBD_GAMMA21-842</name>
</gene>